<keyword evidence="1 2" id="KW-0732">Signal</keyword>
<accession>A0ABW0N723</accession>
<protein>
    <submittedName>
        <fullName evidence="5">5'-nucleotidase C-terminal domain-containing protein</fullName>
    </submittedName>
</protein>
<dbReference type="InterPro" id="IPR004843">
    <property type="entry name" value="Calcineurin-like_PHP"/>
</dbReference>
<evidence type="ECO:0000259" key="3">
    <source>
        <dbReference type="Pfam" id="PF00149"/>
    </source>
</evidence>
<keyword evidence="6" id="KW-1185">Reference proteome</keyword>
<dbReference type="PANTHER" id="PTHR11575">
    <property type="entry name" value="5'-NUCLEOTIDASE-RELATED"/>
    <property type="match status" value="1"/>
</dbReference>
<dbReference type="InterPro" id="IPR008334">
    <property type="entry name" value="5'-Nucleotdase_C"/>
</dbReference>
<evidence type="ECO:0000259" key="4">
    <source>
        <dbReference type="Pfam" id="PF02872"/>
    </source>
</evidence>
<organism evidence="5 6">
    <name type="scientific">Nocardioides caricicola</name>
    <dbReference type="NCBI Taxonomy" id="634770"/>
    <lineage>
        <taxon>Bacteria</taxon>
        <taxon>Bacillati</taxon>
        <taxon>Actinomycetota</taxon>
        <taxon>Actinomycetes</taxon>
        <taxon>Propionibacteriales</taxon>
        <taxon>Nocardioidaceae</taxon>
        <taxon>Nocardioides</taxon>
    </lineage>
</organism>
<feature type="domain" description="Calcineurin-like phosphoesterase" evidence="3">
    <location>
        <begin position="45"/>
        <end position="277"/>
    </location>
</feature>
<dbReference type="PRINTS" id="PR01607">
    <property type="entry name" value="APYRASEFAMLY"/>
</dbReference>
<dbReference type="InterPro" id="IPR029052">
    <property type="entry name" value="Metallo-depent_PP-like"/>
</dbReference>
<dbReference type="SUPFAM" id="SSF56300">
    <property type="entry name" value="Metallo-dependent phosphatases"/>
    <property type="match status" value="1"/>
</dbReference>
<dbReference type="Pfam" id="PF02872">
    <property type="entry name" value="5_nucleotid_C"/>
    <property type="match status" value="1"/>
</dbReference>
<dbReference type="RefSeq" id="WP_345182272.1">
    <property type="nucleotide sequence ID" value="NZ_BAABFQ010000010.1"/>
</dbReference>
<dbReference type="Pfam" id="PF00149">
    <property type="entry name" value="Metallophos"/>
    <property type="match status" value="1"/>
</dbReference>
<name>A0ABW0N723_9ACTN</name>
<dbReference type="InterPro" id="IPR036907">
    <property type="entry name" value="5'-Nucleotdase_C_sf"/>
</dbReference>
<feature type="signal peptide" evidence="2">
    <location>
        <begin position="1"/>
        <end position="37"/>
    </location>
</feature>
<evidence type="ECO:0000256" key="1">
    <source>
        <dbReference type="ARBA" id="ARBA00022729"/>
    </source>
</evidence>
<dbReference type="Gene3D" id="3.90.780.10">
    <property type="entry name" value="5'-Nucleotidase, C-terminal domain"/>
    <property type="match status" value="1"/>
</dbReference>
<proteinExistence type="predicted"/>
<dbReference type="Proteomes" id="UP001595956">
    <property type="component" value="Unassembled WGS sequence"/>
</dbReference>
<dbReference type="InterPro" id="IPR006179">
    <property type="entry name" value="5_nucleotidase/apyrase"/>
</dbReference>
<feature type="chain" id="PRO_5046635371" evidence="2">
    <location>
        <begin position="38"/>
        <end position="791"/>
    </location>
</feature>
<evidence type="ECO:0000313" key="5">
    <source>
        <dbReference type="EMBL" id="MFC5495745.1"/>
    </source>
</evidence>
<evidence type="ECO:0000256" key="2">
    <source>
        <dbReference type="SAM" id="SignalP"/>
    </source>
</evidence>
<reference evidence="6" key="1">
    <citation type="journal article" date="2019" name="Int. J. Syst. Evol. Microbiol.">
        <title>The Global Catalogue of Microorganisms (GCM) 10K type strain sequencing project: providing services to taxonomists for standard genome sequencing and annotation.</title>
        <authorList>
            <consortium name="The Broad Institute Genomics Platform"/>
            <consortium name="The Broad Institute Genome Sequencing Center for Infectious Disease"/>
            <person name="Wu L."/>
            <person name="Ma J."/>
        </authorList>
    </citation>
    <scope>NUCLEOTIDE SEQUENCE [LARGE SCALE GENOMIC DNA]</scope>
    <source>
        <strain evidence="6">KACC 13778</strain>
    </source>
</reference>
<dbReference type="EMBL" id="JBHSMD010000011">
    <property type="protein sequence ID" value="MFC5495745.1"/>
    <property type="molecule type" value="Genomic_DNA"/>
</dbReference>
<feature type="domain" description="5'-Nucleotidase C-terminal" evidence="4">
    <location>
        <begin position="399"/>
        <end position="547"/>
    </location>
</feature>
<dbReference type="Gene3D" id="3.60.21.10">
    <property type="match status" value="1"/>
</dbReference>
<evidence type="ECO:0000313" key="6">
    <source>
        <dbReference type="Proteomes" id="UP001595956"/>
    </source>
</evidence>
<gene>
    <name evidence="5" type="ORF">ACFPKY_21750</name>
</gene>
<dbReference type="PANTHER" id="PTHR11575:SF24">
    <property type="entry name" value="5'-NUCLEOTIDASE"/>
    <property type="match status" value="1"/>
</dbReference>
<dbReference type="SUPFAM" id="SSF55816">
    <property type="entry name" value="5'-nucleotidase (syn. UDP-sugar hydrolase), C-terminal domain"/>
    <property type="match status" value="1"/>
</dbReference>
<comment type="caution">
    <text evidence="5">The sequence shown here is derived from an EMBL/GenBank/DDBJ whole genome shotgun (WGS) entry which is preliminary data.</text>
</comment>
<dbReference type="InterPro" id="IPR006146">
    <property type="entry name" value="5'-Nucleotdase_CS"/>
</dbReference>
<dbReference type="PROSITE" id="PS00785">
    <property type="entry name" value="5_NUCLEOTIDASE_1"/>
    <property type="match status" value="1"/>
</dbReference>
<sequence>MPSSSSRVRQGMRALATVSGLALVASSAALVSSTADAATPNVYVNVVATNDFHGRIKSNGVEAGAAVLAGAVDQMRATWPNTVFAAAGDLIGASTFESFINQDKPTIDALNAAGLEVSAAGNHEFDKGYDDLVNRVLAPYDATTNPYGGAEWEYIAANVMMKDTEDPALDPTFVKVFNQGAVNEVKVGFVGAVTEHLPELVTPSGIEEIEVTGIVEAVNTEADALRADGVDAVVMLVHEGAPSTDCDAMDDDPTSDFGSIVTGVNANVDAIVSGHTHLAYNCKFPVAAWQGDAGHPVKERPVVSAGQYGYNLNRLGFTISPDDNKILNISQSLVPLTECVSACGSSSAVFAPLYPADQEVQPIVDDAVADAAVKGAVKLGEIADGFSRAYRGKAGGGTEENRGGESTLGNLVAEVQRWATESETAGGAQIAFMNPGGLRKDMVGSTPDSYPSDLTYKQAADVQPFANTLVNMQLTGAQIKKVLEQQWQPEGSSRPFLRLGTSAGFRYTYDPATKTVTGMWLNGEEIVATQSYSVTVNSFLSTGGDNFFEFANGTGRRDTGKVDLEAMVDYLAEFGTEANPLPVDFAQHAVGVAFPAGAPATYAPGSTLAFEVSSLAMTGAGDAKDSQLTLAIDGTDAGVTPVDNTVPEATPYDESGTASVSVELPEGLAPGEHTMTLTGETTGTVVTVPFVVRAASAASKTTATVSPDKVVVDKTKATVKVTVKAGGQPAAGKVTVSVAGKTYRATLENGKASVTLKRFSSTGKKTVKVKYLGNADTEPSSTSVTIKVVKK</sequence>